<accession>A0A7G7XII4</accession>
<dbReference type="EMBL" id="CP060201">
    <property type="protein sequence ID" value="QNH79779.1"/>
    <property type="molecule type" value="Genomic_DNA"/>
</dbReference>
<name>A0A7G7XII4_9PSED</name>
<evidence type="ECO:0000313" key="1">
    <source>
        <dbReference type="EMBL" id="QNH79779.1"/>
    </source>
</evidence>
<dbReference type="RefSeq" id="WP_179598405.1">
    <property type="nucleotide sequence ID" value="NZ_CP060201.1"/>
</dbReference>
<gene>
    <name evidence="1" type="ORF">GGI48_11670</name>
</gene>
<reference evidence="2" key="1">
    <citation type="journal article" date="2020" name="Microbiol. Resour. Announc.">
        <title>Complete genome sequences of four natural Pseudomonas isolates that catabolize a wide range of aromatic compounds relevant to lignin valorization.</title>
        <authorList>
            <person name="Hatmaker E.A."/>
            <person name="Presley G."/>
            <person name="Cannon O."/>
            <person name="Guss A.M."/>
            <person name="Elkins J.G."/>
        </authorList>
    </citation>
    <scope>NUCLEOTIDE SEQUENCE [LARGE SCALE GENOMIC DNA]</scope>
    <source>
        <strain evidence="2">H1F5C</strain>
    </source>
</reference>
<proteinExistence type="predicted"/>
<sequence>MPYSADAAFIQEQWQAGCFPRENTLVLNSGFYCLFDLPYEHPRLSNKVWMPALDFPGRDDADFITALGFAAEGSQSFHAQCGETAGHGGDGFLALLEKDTDALIWLLVLSETNPFYRVEIHDQQIHAESTSGVTVRVPVERPDRLTLVWP</sequence>
<protein>
    <submittedName>
        <fullName evidence="1">Uncharacterized protein</fullName>
    </submittedName>
</protein>
<dbReference type="Proteomes" id="UP000515277">
    <property type="component" value="Chromosome"/>
</dbReference>
<organism evidence="1 2">
    <name type="scientific">Pseudomonas protegens</name>
    <dbReference type="NCBI Taxonomy" id="380021"/>
    <lineage>
        <taxon>Bacteria</taxon>
        <taxon>Pseudomonadati</taxon>
        <taxon>Pseudomonadota</taxon>
        <taxon>Gammaproteobacteria</taxon>
        <taxon>Pseudomonadales</taxon>
        <taxon>Pseudomonadaceae</taxon>
        <taxon>Pseudomonas</taxon>
    </lineage>
</organism>
<evidence type="ECO:0000313" key="2">
    <source>
        <dbReference type="Proteomes" id="UP000515277"/>
    </source>
</evidence>
<dbReference type="AlphaFoldDB" id="A0A7G7XII4"/>